<dbReference type="SUPFAM" id="SSF56968">
    <property type="entry name" value="Lipovitellin-phosvitin complex, beta-sheet shell regions"/>
    <property type="match status" value="1"/>
</dbReference>
<reference evidence="7" key="1">
    <citation type="submission" date="2016-06" db="UniProtKB">
        <authorList>
            <consortium name="WormBaseParasite"/>
        </authorList>
    </citation>
    <scope>IDENTIFICATION</scope>
</reference>
<dbReference type="InterPro" id="IPR015819">
    <property type="entry name" value="Lipid_transp_b-sht_shell"/>
</dbReference>
<evidence type="ECO:0000256" key="2">
    <source>
        <dbReference type="ARBA" id="ARBA00022761"/>
    </source>
</evidence>
<dbReference type="EMBL" id="UYRT01030349">
    <property type="protein sequence ID" value="VDK71366.1"/>
    <property type="molecule type" value="Genomic_DNA"/>
</dbReference>
<evidence type="ECO:0000313" key="5">
    <source>
        <dbReference type="EMBL" id="VDK71366.1"/>
    </source>
</evidence>
<evidence type="ECO:0000256" key="1">
    <source>
        <dbReference type="ARBA" id="ARBA00022729"/>
    </source>
</evidence>
<dbReference type="WBParaSite" id="GPUH_0000937401-mRNA-1">
    <property type="protein sequence ID" value="GPUH_0000937401-mRNA-1"/>
    <property type="gene ID" value="GPUH_0000937401"/>
</dbReference>
<reference evidence="5 6" key="2">
    <citation type="submission" date="2018-11" db="EMBL/GenBank/DDBJ databases">
        <authorList>
            <consortium name="Pathogen Informatics"/>
        </authorList>
    </citation>
    <scope>NUCLEOTIDE SEQUENCE [LARGE SCALE GENOMIC DNA]</scope>
</reference>
<feature type="signal peptide" evidence="3">
    <location>
        <begin position="1"/>
        <end position="19"/>
    </location>
</feature>
<keyword evidence="6" id="KW-1185">Reference proteome</keyword>
<dbReference type="InterPro" id="IPR001747">
    <property type="entry name" value="Vitellogenin_N"/>
</dbReference>
<dbReference type="Pfam" id="PF01347">
    <property type="entry name" value="Vitellogenin_N"/>
    <property type="match status" value="1"/>
</dbReference>
<dbReference type="PANTHER" id="PTHR23345:SF15">
    <property type="entry name" value="VITELLOGENIN 1-RELATED"/>
    <property type="match status" value="1"/>
</dbReference>
<dbReference type="Proteomes" id="UP000271098">
    <property type="component" value="Unassembled WGS sequence"/>
</dbReference>
<evidence type="ECO:0000259" key="4">
    <source>
        <dbReference type="Pfam" id="PF01347"/>
    </source>
</evidence>
<feature type="chain" id="PRO_5043138754" evidence="3">
    <location>
        <begin position="20"/>
        <end position="221"/>
    </location>
</feature>
<dbReference type="AlphaFoldDB" id="A0A183DKX2"/>
<dbReference type="Gene3D" id="2.30.230.10">
    <property type="entry name" value="Lipovitellin, beta-sheet shell regions, chain A"/>
    <property type="match status" value="1"/>
</dbReference>
<organism evidence="7">
    <name type="scientific">Gongylonema pulchrum</name>
    <dbReference type="NCBI Taxonomy" id="637853"/>
    <lineage>
        <taxon>Eukaryota</taxon>
        <taxon>Metazoa</taxon>
        <taxon>Ecdysozoa</taxon>
        <taxon>Nematoda</taxon>
        <taxon>Chromadorea</taxon>
        <taxon>Rhabditida</taxon>
        <taxon>Spirurina</taxon>
        <taxon>Spiruromorpha</taxon>
        <taxon>Spiruroidea</taxon>
        <taxon>Gongylonematidae</taxon>
        <taxon>Gongylonema</taxon>
    </lineage>
</organism>
<keyword evidence="2" id="KW-0758">Storage protein</keyword>
<dbReference type="OrthoDB" id="5841802at2759"/>
<name>A0A183DKX2_9BILA</name>
<proteinExistence type="predicted"/>
<dbReference type="InterPro" id="IPR050733">
    <property type="entry name" value="Vitellogenin/Apolipophorin"/>
</dbReference>
<evidence type="ECO:0000313" key="7">
    <source>
        <dbReference type="WBParaSite" id="GPUH_0000937401-mRNA-1"/>
    </source>
</evidence>
<sequence>MFHPLVILLLSSNLYLVQSEQSFYKHNEFEEGYFQTEREYHYSYDGQYSTGLPEQSAHFGSTRFHANLTLQFISHASALLKLNNIRFGLANGILADHRELHAQEQFETKEFDDEYNEIFKLPVRFDYIDGLVSKVSFDSKDRPWFKNFKRGVLNILQINMKKKHRIEEEKKLRLEEGYECDPCKRRLYEYKDFFTSQEVIATLFKFTISCPLSCENTHSSK</sequence>
<keyword evidence="1 3" id="KW-0732">Signal</keyword>
<evidence type="ECO:0000256" key="3">
    <source>
        <dbReference type="SAM" id="SignalP"/>
    </source>
</evidence>
<gene>
    <name evidence="5" type="ORF">GPUH_LOCUS9361</name>
</gene>
<accession>A0A183DKX2</accession>
<dbReference type="PANTHER" id="PTHR23345">
    <property type="entry name" value="VITELLOGENIN-RELATED"/>
    <property type="match status" value="1"/>
</dbReference>
<protein>
    <submittedName>
        <fullName evidence="7">Vitellogenin domain-containing protein</fullName>
    </submittedName>
</protein>
<dbReference type="GO" id="GO:0005319">
    <property type="term" value="F:lipid transporter activity"/>
    <property type="evidence" value="ECO:0007669"/>
    <property type="project" value="InterPro"/>
</dbReference>
<evidence type="ECO:0000313" key="6">
    <source>
        <dbReference type="Proteomes" id="UP000271098"/>
    </source>
</evidence>
<dbReference type="InterPro" id="IPR015816">
    <property type="entry name" value="Vitellinogen_b-sht_N"/>
</dbReference>
<feature type="domain" description="Vitellogenin" evidence="4">
    <location>
        <begin position="34"/>
        <end position="167"/>
    </location>
</feature>